<dbReference type="EC" id="3.4.-.-" evidence="10"/>
<evidence type="ECO:0000259" key="9">
    <source>
        <dbReference type="Pfam" id="PF00768"/>
    </source>
</evidence>
<keyword evidence="10" id="KW-0645">Protease</keyword>
<feature type="chain" id="PRO_5046081656" evidence="8">
    <location>
        <begin position="22"/>
        <end position="295"/>
    </location>
</feature>
<keyword evidence="3 10" id="KW-0378">Hydrolase</keyword>
<evidence type="ECO:0000256" key="1">
    <source>
        <dbReference type="ARBA" id="ARBA00007164"/>
    </source>
</evidence>
<comment type="similarity">
    <text evidence="1 7">Belongs to the peptidase S11 family.</text>
</comment>
<feature type="signal peptide" evidence="8">
    <location>
        <begin position="1"/>
        <end position="21"/>
    </location>
</feature>
<gene>
    <name evidence="10" type="ORF">ABC974_07830</name>
</gene>
<dbReference type="PRINTS" id="PR00725">
    <property type="entry name" value="DADACBPTASE1"/>
</dbReference>
<sequence length="295" mass="31462">MVLVRKILLLAASAAVLVGLAAPKAEARHRSARHVAVRHPAPHVSALVVNAYTGATLYADAPDRIRAPASLTKMMTMFLAFEALHDGRITPTTAIPISHGAARQPPSRLGIAAGKSLPAGDALRIIAVDSANDVTVALAEALAGSEKRFVQQMNAGAGQLGMRDTRFANATGLKNRGNRTTARDMATLSMALIRRYPGYYDYFSTRTVRWQSRLMLNHNHLLGKVPGVDGIKTGYTVDAGYNLAASAKRQGRRIVVIVLGARTAAARDARVANLLELGFLPGASAHGAPRPRQRK</sequence>
<dbReference type="Proteomes" id="UP001419910">
    <property type="component" value="Unassembled WGS sequence"/>
</dbReference>
<dbReference type="EMBL" id="JBDIME010000004">
    <property type="protein sequence ID" value="MEN2789529.1"/>
    <property type="molecule type" value="Genomic_DNA"/>
</dbReference>
<dbReference type="PANTHER" id="PTHR21581:SF6">
    <property type="entry name" value="TRAFFICKING PROTEIN PARTICLE COMPLEX SUBUNIT 12"/>
    <property type="match status" value="1"/>
</dbReference>
<accession>A0ABU9Y140</accession>
<evidence type="ECO:0000256" key="6">
    <source>
        <dbReference type="ARBA" id="ARBA00023316"/>
    </source>
</evidence>
<evidence type="ECO:0000256" key="4">
    <source>
        <dbReference type="ARBA" id="ARBA00022960"/>
    </source>
</evidence>
<keyword evidence="2 8" id="KW-0732">Signal</keyword>
<dbReference type="RefSeq" id="WP_343887171.1">
    <property type="nucleotide sequence ID" value="NZ_BAAAEH010000002.1"/>
</dbReference>
<dbReference type="InterPro" id="IPR012338">
    <property type="entry name" value="Beta-lactam/transpept-like"/>
</dbReference>
<proteinExistence type="inferred from homology"/>
<keyword evidence="11" id="KW-1185">Reference proteome</keyword>
<feature type="domain" description="Peptidase S11 D-alanyl-D-alanine carboxypeptidase A N-terminal" evidence="9">
    <location>
        <begin position="45"/>
        <end position="263"/>
    </location>
</feature>
<keyword evidence="5" id="KW-0573">Peptidoglycan synthesis</keyword>
<dbReference type="Gene3D" id="3.40.710.10">
    <property type="entry name" value="DD-peptidase/beta-lactamase superfamily"/>
    <property type="match status" value="1"/>
</dbReference>
<dbReference type="Pfam" id="PF00768">
    <property type="entry name" value="Peptidase_S11"/>
    <property type="match status" value="1"/>
</dbReference>
<evidence type="ECO:0000313" key="10">
    <source>
        <dbReference type="EMBL" id="MEN2789529.1"/>
    </source>
</evidence>
<evidence type="ECO:0000313" key="11">
    <source>
        <dbReference type="Proteomes" id="UP001419910"/>
    </source>
</evidence>
<protein>
    <submittedName>
        <fullName evidence="10">D-alanyl-D-alanine carboxypeptidase family protein</fullName>
        <ecNumber evidence="10">3.4.-.-</ecNumber>
    </submittedName>
</protein>
<evidence type="ECO:0000256" key="2">
    <source>
        <dbReference type="ARBA" id="ARBA00022729"/>
    </source>
</evidence>
<organism evidence="10 11">
    <name type="scientific">Sphingomonas oligophenolica</name>
    <dbReference type="NCBI Taxonomy" id="301154"/>
    <lineage>
        <taxon>Bacteria</taxon>
        <taxon>Pseudomonadati</taxon>
        <taxon>Pseudomonadota</taxon>
        <taxon>Alphaproteobacteria</taxon>
        <taxon>Sphingomonadales</taxon>
        <taxon>Sphingomonadaceae</taxon>
        <taxon>Sphingomonas</taxon>
    </lineage>
</organism>
<evidence type="ECO:0000256" key="7">
    <source>
        <dbReference type="RuleBase" id="RU004016"/>
    </source>
</evidence>
<dbReference type="SUPFAM" id="SSF56601">
    <property type="entry name" value="beta-lactamase/transpeptidase-like"/>
    <property type="match status" value="1"/>
</dbReference>
<dbReference type="InterPro" id="IPR018044">
    <property type="entry name" value="Peptidase_S11"/>
</dbReference>
<evidence type="ECO:0000256" key="8">
    <source>
        <dbReference type="SAM" id="SignalP"/>
    </source>
</evidence>
<dbReference type="PANTHER" id="PTHR21581">
    <property type="entry name" value="D-ALANYL-D-ALANINE CARBOXYPEPTIDASE"/>
    <property type="match status" value="1"/>
</dbReference>
<keyword evidence="10" id="KW-0121">Carboxypeptidase</keyword>
<keyword evidence="4" id="KW-0133">Cell shape</keyword>
<evidence type="ECO:0000256" key="5">
    <source>
        <dbReference type="ARBA" id="ARBA00022984"/>
    </source>
</evidence>
<reference evidence="10 11" key="1">
    <citation type="submission" date="2024-05" db="EMBL/GenBank/DDBJ databases">
        <authorList>
            <person name="Liu Q."/>
            <person name="Xin Y.-H."/>
        </authorList>
    </citation>
    <scope>NUCLEOTIDE SEQUENCE [LARGE SCALE GENOMIC DNA]</scope>
    <source>
        <strain evidence="10 11">CGMCC 1.10181</strain>
    </source>
</reference>
<dbReference type="GO" id="GO:0004180">
    <property type="term" value="F:carboxypeptidase activity"/>
    <property type="evidence" value="ECO:0007669"/>
    <property type="project" value="UniProtKB-KW"/>
</dbReference>
<name>A0ABU9Y140_9SPHN</name>
<comment type="caution">
    <text evidence="10">The sequence shown here is derived from an EMBL/GenBank/DDBJ whole genome shotgun (WGS) entry which is preliminary data.</text>
</comment>
<dbReference type="InterPro" id="IPR001967">
    <property type="entry name" value="Peptidase_S11_N"/>
</dbReference>
<evidence type="ECO:0000256" key="3">
    <source>
        <dbReference type="ARBA" id="ARBA00022801"/>
    </source>
</evidence>
<keyword evidence="6" id="KW-0961">Cell wall biogenesis/degradation</keyword>